<evidence type="ECO:0000313" key="7">
    <source>
        <dbReference type="Proteomes" id="UP000295361"/>
    </source>
</evidence>
<gene>
    <name evidence="6" type="ORF">DES47_103622</name>
</gene>
<dbReference type="OrthoDB" id="9813903at2"/>
<protein>
    <recommendedName>
        <fullName evidence="1">diguanylate cyclase</fullName>
        <ecNumber evidence="1">2.7.7.65</ecNumber>
    </recommendedName>
</protein>
<dbReference type="PANTHER" id="PTHR45138:SF9">
    <property type="entry name" value="DIGUANYLATE CYCLASE DGCM-RELATED"/>
    <property type="match status" value="1"/>
</dbReference>
<sequence>MDERSTHPAQLAKGALRRLALDKLEPTPENYARAYAEEQGDGASPSALPARAQPLLDKLVNLSLNDAKAREDLSRALRDGQWDRAQQHLERALELDGPGPQAKALAELIERLVRGVQRGGRQWTTARKKDSLQRVLDGSSSDMQRMLQRIKQLVNSWDDDSTDTKVGIEDDLDALLGPQDDEPRVSRFAIDAADDLVQQDSLASAPAQQWPEVSASLQGTVQVALPADDARAAELSRELDQMHKRLLQDGATPERAEEVQQLCARARLLLEHRHHLFGALGSLCHELTASLADLAEDDSWAQGQAAAMRNTLEQGLNARGVRSVSELLAGTRARQQSLRDDRNKSRNALKGLIQRMLSELGELGQHTDRFSLSVGRYAEVIEKADTLESLTGAVREMVEESRSVQGLVQQTQERLHTEHSRATELSERVNQLEGELRRLSDEVSTDQLTQVANRRGLVAAFEVEQAKLEREGAPLALGLLDVDDFKKLNDTLGHTAGDVALKALAEKVLQSLRPGDMVARYGGEEFVVMLPNTPLTEAQQVLTRLQRSLTAGLFMHEGKSVFVTFSAGVTLYRPGERLDEALDRSDMALYEAKRTGKNRTCLA</sequence>
<evidence type="ECO:0000256" key="1">
    <source>
        <dbReference type="ARBA" id="ARBA00012528"/>
    </source>
</evidence>
<accession>A0A4R6QNB7</accession>
<evidence type="ECO:0000256" key="3">
    <source>
        <dbReference type="SAM" id="Coils"/>
    </source>
</evidence>
<dbReference type="RefSeq" id="WP_133701401.1">
    <property type="nucleotide sequence ID" value="NZ_SNXS01000003.1"/>
</dbReference>
<dbReference type="SUPFAM" id="SSF55073">
    <property type="entry name" value="Nucleotide cyclase"/>
    <property type="match status" value="1"/>
</dbReference>
<keyword evidence="3" id="KW-0175">Coiled coil</keyword>
<dbReference type="InterPro" id="IPR043128">
    <property type="entry name" value="Rev_trsase/Diguanyl_cyclase"/>
</dbReference>
<dbReference type="Proteomes" id="UP000295361">
    <property type="component" value="Unassembled WGS sequence"/>
</dbReference>
<comment type="catalytic activity">
    <reaction evidence="2">
        <text>2 GTP = 3',3'-c-di-GMP + 2 diphosphate</text>
        <dbReference type="Rhea" id="RHEA:24898"/>
        <dbReference type="ChEBI" id="CHEBI:33019"/>
        <dbReference type="ChEBI" id="CHEBI:37565"/>
        <dbReference type="ChEBI" id="CHEBI:58805"/>
        <dbReference type="EC" id="2.7.7.65"/>
    </reaction>
</comment>
<dbReference type="InterPro" id="IPR050469">
    <property type="entry name" value="Diguanylate_Cyclase"/>
</dbReference>
<dbReference type="Gene3D" id="3.30.70.270">
    <property type="match status" value="1"/>
</dbReference>
<feature type="domain" description="GGDEF" evidence="5">
    <location>
        <begin position="473"/>
        <end position="603"/>
    </location>
</feature>
<proteinExistence type="predicted"/>
<dbReference type="Pfam" id="PF00990">
    <property type="entry name" value="GGDEF"/>
    <property type="match status" value="1"/>
</dbReference>
<dbReference type="PANTHER" id="PTHR45138">
    <property type="entry name" value="REGULATORY COMPONENTS OF SENSORY TRANSDUCTION SYSTEM"/>
    <property type="match status" value="1"/>
</dbReference>
<dbReference type="SMART" id="SM00267">
    <property type="entry name" value="GGDEF"/>
    <property type="match status" value="1"/>
</dbReference>
<feature type="coiled-coil region" evidence="3">
    <location>
        <begin position="422"/>
        <end position="449"/>
    </location>
</feature>
<dbReference type="InterPro" id="IPR000160">
    <property type="entry name" value="GGDEF_dom"/>
</dbReference>
<dbReference type="PROSITE" id="PS50887">
    <property type="entry name" value="GGDEF"/>
    <property type="match status" value="1"/>
</dbReference>
<dbReference type="CDD" id="cd01949">
    <property type="entry name" value="GGDEF"/>
    <property type="match status" value="1"/>
</dbReference>
<dbReference type="EC" id="2.7.7.65" evidence="1"/>
<dbReference type="InterPro" id="IPR029787">
    <property type="entry name" value="Nucleotide_cyclase"/>
</dbReference>
<organism evidence="6 7">
    <name type="scientific">Roseateles toxinivorans</name>
    <dbReference type="NCBI Taxonomy" id="270368"/>
    <lineage>
        <taxon>Bacteria</taxon>
        <taxon>Pseudomonadati</taxon>
        <taxon>Pseudomonadota</taxon>
        <taxon>Betaproteobacteria</taxon>
        <taxon>Burkholderiales</taxon>
        <taxon>Sphaerotilaceae</taxon>
        <taxon>Roseateles</taxon>
    </lineage>
</organism>
<evidence type="ECO:0000259" key="5">
    <source>
        <dbReference type="PROSITE" id="PS50887"/>
    </source>
</evidence>
<dbReference type="InParanoid" id="A0A4R6QNB7"/>
<evidence type="ECO:0000256" key="4">
    <source>
        <dbReference type="SAM" id="MobiDB-lite"/>
    </source>
</evidence>
<comment type="caution">
    <text evidence="6">The sequence shown here is derived from an EMBL/GenBank/DDBJ whole genome shotgun (WGS) entry which is preliminary data.</text>
</comment>
<keyword evidence="7" id="KW-1185">Reference proteome</keyword>
<evidence type="ECO:0000313" key="6">
    <source>
        <dbReference type="EMBL" id="TDP71640.1"/>
    </source>
</evidence>
<dbReference type="FunFam" id="3.30.70.270:FF:000001">
    <property type="entry name" value="Diguanylate cyclase domain protein"/>
    <property type="match status" value="1"/>
</dbReference>
<feature type="region of interest" description="Disordered" evidence="4">
    <location>
        <begin position="1"/>
        <end position="23"/>
    </location>
</feature>
<dbReference type="AlphaFoldDB" id="A0A4R6QNB7"/>
<dbReference type="EMBL" id="SNXS01000003">
    <property type="protein sequence ID" value="TDP71640.1"/>
    <property type="molecule type" value="Genomic_DNA"/>
</dbReference>
<dbReference type="GO" id="GO:0052621">
    <property type="term" value="F:diguanylate cyclase activity"/>
    <property type="evidence" value="ECO:0007669"/>
    <property type="project" value="UniProtKB-EC"/>
</dbReference>
<name>A0A4R6QNB7_9BURK</name>
<reference evidence="6 7" key="1">
    <citation type="submission" date="2019-03" db="EMBL/GenBank/DDBJ databases">
        <title>Genomic Encyclopedia of Type Strains, Phase IV (KMG-IV): sequencing the most valuable type-strain genomes for metagenomic binning, comparative biology and taxonomic classification.</title>
        <authorList>
            <person name="Goeker M."/>
        </authorList>
    </citation>
    <scope>NUCLEOTIDE SEQUENCE [LARGE SCALE GENOMIC DNA]</scope>
    <source>
        <strain evidence="6 7">DSM 16998</strain>
    </source>
</reference>
<dbReference type="NCBIfam" id="TIGR00254">
    <property type="entry name" value="GGDEF"/>
    <property type="match status" value="1"/>
</dbReference>
<evidence type="ECO:0000256" key="2">
    <source>
        <dbReference type="ARBA" id="ARBA00034247"/>
    </source>
</evidence>